<keyword evidence="1" id="KW-0472">Membrane</keyword>
<evidence type="ECO:0000256" key="1">
    <source>
        <dbReference type="SAM" id="Phobius"/>
    </source>
</evidence>
<feature type="transmembrane region" description="Helical" evidence="1">
    <location>
        <begin position="30"/>
        <end position="52"/>
    </location>
</feature>
<gene>
    <name evidence="2" type="ORF">CBRE1094_LOCUS44644</name>
</gene>
<keyword evidence="1" id="KW-1133">Transmembrane helix</keyword>
<keyword evidence="1" id="KW-0812">Transmembrane</keyword>
<sequence length="118" mass="12960">MALRVYEESAALWAWTSQPRPSWRESGKEAAVLLVVFSVSGSSSMAIARIAVGTKASCSLTLVAVSIVYYPVLVMFGTVAGRHAFIVKLLQRLGRSSSGRQGQSRWALEHYWQSAREV</sequence>
<dbReference type="EMBL" id="HBGU01081772">
    <property type="protein sequence ID" value="CAD9549089.1"/>
    <property type="molecule type" value="Transcribed_RNA"/>
</dbReference>
<feature type="transmembrane region" description="Helical" evidence="1">
    <location>
        <begin position="67"/>
        <end position="90"/>
    </location>
</feature>
<proteinExistence type="predicted"/>
<evidence type="ECO:0000313" key="2">
    <source>
        <dbReference type="EMBL" id="CAD9549089.1"/>
    </source>
</evidence>
<protein>
    <submittedName>
        <fullName evidence="2">Uncharacterized protein</fullName>
    </submittedName>
</protein>
<accession>A0A7S2NN99</accession>
<reference evidence="2" key="1">
    <citation type="submission" date="2021-01" db="EMBL/GenBank/DDBJ databases">
        <authorList>
            <person name="Corre E."/>
            <person name="Pelletier E."/>
            <person name="Niang G."/>
            <person name="Scheremetjew M."/>
            <person name="Finn R."/>
            <person name="Kale V."/>
            <person name="Holt S."/>
            <person name="Cochrane G."/>
            <person name="Meng A."/>
            <person name="Brown T."/>
            <person name="Cohen L."/>
        </authorList>
    </citation>
    <scope>NUCLEOTIDE SEQUENCE</scope>
    <source>
        <strain evidence="2">UTEX LB 985</strain>
    </source>
</reference>
<name>A0A7S2NN99_9EUKA</name>
<organism evidence="2">
    <name type="scientific">Haptolina brevifila</name>
    <dbReference type="NCBI Taxonomy" id="156173"/>
    <lineage>
        <taxon>Eukaryota</taxon>
        <taxon>Haptista</taxon>
        <taxon>Haptophyta</taxon>
        <taxon>Prymnesiophyceae</taxon>
        <taxon>Prymnesiales</taxon>
        <taxon>Prymnesiaceae</taxon>
        <taxon>Haptolina</taxon>
    </lineage>
</organism>
<dbReference type="AlphaFoldDB" id="A0A7S2NN99"/>